<dbReference type="InterPro" id="IPR043128">
    <property type="entry name" value="Rev_trsase/Diguanyl_cyclase"/>
</dbReference>
<evidence type="ECO:0000259" key="3">
    <source>
        <dbReference type="PROSITE" id="PS50887"/>
    </source>
</evidence>
<dbReference type="CDD" id="cd01948">
    <property type="entry name" value="EAL"/>
    <property type="match status" value="1"/>
</dbReference>
<dbReference type="InterPro" id="IPR013655">
    <property type="entry name" value="PAS_fold_3"/>
</dbReference>
<dbReference type="InterPro" id="IPR029787">
    <property type="entry name" value="Nucleotide_cyclase"/>
</dbReference>
<protein>
    <submittedName>
        <fullName evidence="4">GGDEF/EAL/PAS domain-containing protein</fullName>
    </submittedName>
</protein>
<dbReference type="SMART" id="SM00052">
    <property type="entry name" value="EAL"/>
    <property type="match status" value="1"/>
</dbReference>
<proteinExistence type="predicted"/>
<evidence type="ECO:0000259" key="1">
    <source>
        <dbReference type="PROSITE" id="PS50112"/>
    </source>
</evidence>
<evidence type="ECO:0000313" key="5">
    <source>
        <dbReference type="Proteomes" id="UP000001299"/>
    </source>
</evidence>
<dbReference type="CDD" id="cd00130">
    <property type="entry name" value="PAS"/>
    <property type="match status" value="1"/>
</dbReference>
<feature type="domain" description="PAS" evidence="1">
    <location>
        <begin position="5"/>
        <end position="82"/>
    </location>
</feature>
<dbReference type="GO" id="GO:0071111">
    <property type="term" value="F:cyclic-guanylate-specific phosphodiesterase activity"/>
    <property type="evidence" value="ECO:0007669"/>
    <property type="project" value="InterPro"/>
</dbReference>
<keyword evidence="5" id="KW-1185">Reference proteome</keyword>
<accession>E0S1B1</accession>
<dbReference type="eggNOG" id="COG2200">
    <property type="taxonomic scope" value="Bacteria"/>
</dbReference>
<dbReference type="EMBL" id="CP001810">
    <property type="protein sequence ID" value="ADL33586.1"/>
    <property type="molecule type" value="Genomic_DNA"/>
</dbReference>
<dbReference type="SMART" id="SM00267">
    <property type="entry name" value="GGDEF"/>
    <property type="match status" value="1"/>
</dbReference>
<dbReference type="KEGG" id="bpb:bpr_I0844"/>
<dbReference type="InterPro" id="IPR050706">
    <property type="entry name" value="Cyclic-di-GMP_PDE-like"/>
</dbReference>
<dbReference type="Pfam" id="PF00563">
    <property type="entry name" value="EAL"/>
    <property type="match status" value="1"/>
</dbReference>
<dbReference type="PANTHER" id="PTHR33121">
    <property type="entry name" value="CYCLIC DI-GMP PHOSPHODIESTERASE PDEF"/>
    <property type="match status" value="1"/>
</dbReference>
<evidence type="ECO:0000313" key="4">
    <source>
        <dbReference type="EMBL" id="ADL33586.1"/>
    </source>
</evidence>
<dbReference type="PROSITE" id="PS50112">
    <property type="entry name" value="PAS"/>
    <property type="match status" value="1"/>
</dbReference>
<dbReference type="PROSITE" id="PS50883">
    <property type="entry name" value="EAL"/>
    <property type="match status" value="1"/>
</dbReference>
<dbReference type="InterPro" id="IPR000014">
    <property type="entry name" value="PAS"/>
</dbReference>
<reference evidence="4 5" key="1">
    <citation type="journal article" date="2010" name="PLoS ONE">
        <title>The glycobiome of the rumen bacterium Butyrivibrio proteoclasticus B316(T) highlights adaptation to a polysaccharide-rich environment.</title>
        <authorList>
            <person name="Kelly W.J."/>
            <person name="Leahy S.C."/>
            <person name="Altermann E."/>
            <person name="Yeoman C.J."/>
            <person name="Dunne J.C."/>
            <person name="Kong Z."/>
            <person name="Pacheco D.M."/>
            <person name="Li D."/>
            <person name="Noel S.J."/>
            <person name="Moon C.D."/>
            <person name="Cookson A.L."/>
            <person name="Attwood G.T."/>
        </authorList>
    </citation>
    <scope>NUCLEOTIDE SEQUENCE [LARGE SCALE GENOMIC DNA]</scope>
    <source>
        <strain evidence="5">ATCC 51982 / DSM 14932 / B316</strain>
    </source>
</reference>
<sequence>MAQGTYDTINRIFDTFAVTSRSRYVYVFDMGKNISRWSLNAVDYFGLTGEYIYNASSVWENRIHPDDRDNYNEYIQASFAGKKVNPNIEYRARNKNGEYVVCSCRGVVIKDYAGKPVFYACSIINKGIVDNNDPITLLPNHYEMLNHMRQLKLKKKEYAILMMNFMDFGDINRRYGYAIGNNILRATAKKLIDEAKDIGKVYRGEGTTLALISESMTIDDIKKFYGRMRSFTRDALAIGGKKVGAEIGGGVILAADFEVDEHSIYTSAKYALNFSKHQRHGNLIIFHNDELDNKKSNIDMVDAIRNSVINGMEGFYLEYQPIVSSVDGRLVGMEVFVRWQKEPFGSVSPAEFVPWLENDQVFYNLGNWILENALRDALEIRMRLKDFYLSVNLAFMQLERSEFRTTLIDILRKTGYPSTGLCLELTSGSRQLSIEHLESQVEFLKACGVKIGLDVTDFASLDYVRQLPIDLVNIVPALTENIGKNVTNKYVIESITSFTHRLHIRTCFTGIEDEETAQVAKQYPVSDLMGYYYGRPCKIDKFKELDLYKKAL</sequence>
<feature type="domain" description="GGDEF" evidence="3">
    <location>
        <begin position="156"/>
        <end position="289"/>
    </location>
</feature>
<dbReference type="SUPFAM" id="SSF55073">
    <property type="entry name" value="Nucleotide cyclase"/>
    <property type="match status" value="1"/>
</dbReference>
<dbReference type="Gene3D" id="3.30.70.270">
    <property type="match status" value="1"/>
</dbReference>
<gene>
    <name evidence="4" type="ordered locus">bpr_I0844</name>
</gene>
<dbReference type="SUPFAM" id="SSF141868">
    <property type="entry name" value="EAL domain-like"/>
    <property type="match status" value="1"/>
</dbReference>
<dbReference type="eggNOG" id="COG2199">
    <property type="taxonomic scope" value="Bacteria"/>
</dbReference>
<organism evidence="4 5">
    <name type="scientific">Butyrivibrio proteoclasticus (strain ATCC 51982 / DSM 14932 / B316)</name>
    <name type="common">Clostridium proteoclasticum</name>
    <dbReference type="NCBI Taxonomy" id="515622"/>
    <lineage>
        <taxon>Bacteria</taxon>
        <taxon>Bacillati</taxon>
        <taxon>Bacillota</taxon>
        <taxon>Clostridia</taxon>
        <taxon>Lachnospirales</taxon>
        <taxon>Lachnospiraceae</taxon>
        <taxon>Butyrivibrio</taxon>
    </lineage>
</organism>
<dbReference type="Gene3D" id="3.30.450.20">
    <property type="entry name" value="PAS domain"/>
    <property type="match status" value="1"/>
</dbReference>
<dbReference type="HOGENOM" id="CLU_000445_70_50_9"/>
<dbReference type="PROSITE" id="PS50887">
    <property type="entry name" value="GGDEF"/>
    <property type="match status" value="1"/>
</dbReference>
<dbReference type="Pfam" id="PF00990">
    <property type="entry name" value="GGDEF"/>
    <property type="match status" value="1"/>
</dbReference>
<dbReference type="InterPro" id="IPR035965">
    <property type="entry name" value="PAS-like_dom_sf"/>
</dbReference>
<dbReference type="InterPro" id="IPR000160">
    <property type="entry name" value="GGDEF_dom"/>
</dbReference>
<dbReference type="InterPro" id="IPR035919">
    <property type="entry name" value="EAL_sf"/>
</dbReference>
<dbReference type="Gene3D" id="3.20.20.450">
    <property type="entry name" value="EAL domain"/>
    <property type="match status" value="1"/>
</dbReference>
<dbReference type="InterPro" id="IPR001633">
    <property type="entry name" value="EAL_dom"/>
</dbReference>
<dbReference type="Proteomes" id="UP000001299">
    <property type="component" value="Chromosome 1"/>
</dbReference>
<name>E0S1B1_BUTPB</name>
<dbReference type="AlphaFoldDB" id="E0S1B1"/>
<dbReference type="SUPFAM" id="SSF55785">
    <property type="entry name" value="PYP-like sensor domain (PAS domain)"/>
    <property type="match status" value="1"/>
</dbReference>
<feature type="domain" description="EAL" evidence="2">
    <location>
        <begin position="297"/>
        <end position="550"/>
    </location>
</feature>
<evidence type="ECO:0000259" key="2">
    <source>
        <dbReference type="PROSITE" id="PS50883"/>
    </source>
</evidence>
<dbReference type="RefSeq" id="WP_013280242.1">
    <property type="nucleotide sequence ID" value="NC_014387.1"/>
</dbReference>
<dbReference type="Pfam" id="PF08447">
    <property type="entry name" value="PAS_3"/>
    <property type="match status" value="1"/>
</dbReference>
<dbReference type="PANTHER" id="PTHR33121:SF71">
    <property type="entry name" value="OXYGEN SENSOR PROTEIN DOSP"/>
    <property type="match status" value="1"/>
</dbReference>
<dbReference type="NCBIfam" id="TIGR00229">
    <property type="entry name" value="sensory_box"/>
    <property type="match status" value="1"/>
</dbReference>
<dbReference type="STRING" id="515622.bpr_I0844"/>